<accession>A0A6C0AC50</accession>
<organism evidence="1">
    <name type="scientific">viral metagenome</name>
    <dbReference type="NCBI Taxonomy" id="1070528"/>
    <lineage>
        <taxon>unclassified sequences</taxon>
        <taxon>metagenomes</taxon>
        <taxon>organismal metagenomes</taxon>
    </lineage>
</organism>
<evidence type="ECO:0000313" key="1">
    <source>
        <dbReference type="EMBL" id="QHS77289.1"/>
    </source>
</evidence>
<name>A0A6C0AC50_9ZZZZ</name>
<sequence length="289" mass="34305">MSIELEVTNEENVYRFKDKNIVWDFLEKNSPLHQEQNKNKLDKVILYNYIGKTCSEKDILKKEFTYWHKDGSYYVDILNSLEPEYFIKTKSLEDLSEIEELYLQKEDTKLIGEDKIVNVHNEAIEKAMKYEMFDPDLDDENFTDFFVGFITSIKDYEKSMLSESCVLPMPVRLATAPYANQETTPKYSVFKTFLSGSILEFHFFDKAINSNNKFPVFCRALYKQEKMLIDLKYFIDKNKALSLEEYIEEHKKMGSHKHSLAVLEWFAEHLLEDYIDNNNIKIEDNQIIF</sequence>
<protein>
    <submittedName>
        <fullName evidence="1">Uncharacterized protein</fullName>
    </submittedName>
</protein>
<proteinExistence type="predicted"/>
<dbReference type="AlphaFoldDB" id="A0A6C0AC50"/>
<dbReference type="EMBL" id="MN740544">
    <property type="protein sequence ID" value="QHS77289.1"/>
    <property type="molecule type" value="Genomic_DNA"/>
</dbReference>
<reference evidence="1" key="1">
    <citation type="journal article" date="2020" name="Nature">
        <title>Giant virus diversity and host interactions through global metagenomics.</title>
        <authorList>
            <person name="Schulz F."/>
            <person name="Roux S."/>
            <person name="Paez-Espino D."/>
            <person name="Jungbluth S."/>
            <person name="Walsh D.A."/>
            <person name="Denef V.J."/>
            <person name="McMahon K.D."/>
            <person name="Konstantinidis K.T."/>
            <person name="Eloe-Fadrosh E.A."/>
            <person name="Kyrpides N.C."/>
            <person name="Woyke T."/>
        </authorList>
    </citation>
    <scope>NUCLEOTIDE SEQUENCE</scope>
    <source>
        <strain evidence="1">GVMAG-S-1004661-13</strain>
    </source>
</reference>